<proteinExistence type="predicted"/>
<dbReference type="EMBL" id="QRYW01000066">
    <property type="protein sequence ID" value="RGV17699.1"/>
    <property type="molecule type" value="Genomic_DNA"/>
</dbReference>
<evidence type="ECO:0000313" key="2">
    <source>
        <dbReference type="EMBL" id="RGY06881.1"/>
    </source>
</evidence>
<dbReference type="AlphaFoldDB" id="A0A3D1UJA5"/>
<reference evidence="3 4" key="1">
    <citation type="submission" date="2018-08" db="EMBL/GenBank/DDBJ databases">
        <title>A genome reference for cultivated species of the human gut microbiota.</title>
        <authorList>
            <person name="Zou Y."/>
            <person name="Xue W."/>
            <person name="Luo G."/>
        </authorList>
    </citation>
    <scope>NUCLEOTIDE SEQUENCE [LARGE SCALE GENOMIC DNA]</scope>
    <source>
        <strain evidence="1 3">AF14-6AC</strain>
        <strain evidence="2 4">OF03-11</strain>
    </source>
</reference>
<comment type="caution">
    <text evidence="1">The sequence shown here is derived from an EMBL/GenBank/DDBJ whole genome shotgun (WGS) entry which is preliminary data.</text>
</comment>
<dbReference type="Pfam" id="PF21857">
    <property type="entry name" value="DUF6913"/>
    <property type="match status" value="1"/>
</dbReference>
<evidence type="ECO:0000313" key="3">
    <source>
        <dbReference type="Proteomes" id="UP000283426"/>
    </source>
</evidence>
<evidence type="ECO:0000313" key="4">
    <source>
        <dbReference type="Proteomes" id="UP000284434"/>
    </source>
</evidence>
<gene>
    <name evidence="1" type="ORF">DWW24_20910</name>
    <name evidence="2" type="ORF">DXA53_08500</name>
</gene>
<dbReference type="InterPro" id="IPR054207">
    <property type="entry name" value="DUF6913"/>
</dbReference>
<sequence length="216" mass="24798">MYKNNTVQAFCCFFYDKVIFCRRYNKAGGIIILLLFLSENIRSMKKILNNLLHRLKEDSLNKRVGNSTREVEYKEKREIKTCLVFWSADTDQNKWFRKLESDFAGVKMDKLCFIPDGIEMLETDDWVAVRNADLGFGGKIRNGRLIAMLGCKYDLFIDLNKETTALIKFVLQHTQASCIVGMKKEGGVADIVIDEVTEPFGLVNKLNVILSGINKY</sequence>
<dbReference type="EMBL" id="QSCO01000010">
    <property type="protein sequence ID" value="RGY06881.1"/>
    <property type="molecule type" value="Genomic_DNA"/>
</dbReference>
<dbReference type="Proteomes" id="UP000284434">
    <property type="component" value="Unassembled WGS sequence"/>
</dbReference>
<protein>
    <submittedName>
        <fullName evidence="1">Uncharacterized protein</fullName>
    </submittedName>
</protein>
<organism evidence="1 3">
    <name type="scientific">Odoribacter splanchnicus</name>
    <dbReference type="NCBI Taxonomy" id="28118"/>
    <lineage>
        <taxon>Bacteria</taxon>
        <taxon>Pseudomonadati</taxon>
        <taxon>Bacteroidota</taxon>
        <taxon>Bacteroidia</taxon>
        <taxon>Bacteroidales</taxon>
        <taxon>Odoribacteraceae</taxon>
        <taxon>Odoribacter</taxon>
    </lineage>
</organism>
<evidence type="ECO:0000313" key="1">
    <source>
        <dbReference type="EMBL" id="RGV17699.1"/>
    </source>
</evidence>
<dbReference type="Proteomes" id="UP000283426">
    <property type="component" value="Unassembled WGS sequence"/>
</dbReference>
<accession>A0A3D1UJA5</accession>
<name>A0A3D1UJA5_9BACT</name>